<dbReference type="HOGENOM" id="CLU_079430_2_2_6"/>
<dbReference type="EMBL" id="CP002776">
    <property type="protein sequence ID" value="AEG32123.1"/>
    <property type="molecule type" value="Genomic_DNA"/>
</dbReference>
<dbReference type="GO" id="GO:0016884">
    <property type="term" value="F:carbon-nitrogen ligase activity, with glutamine as amido-N-donor"/>
    <property type="evidence" value="ECO:0007669"/>
    <property type="project" value="InterPro"/>
</dbReference>
<dbReference type="InterPro" id="IPR023168">
    <property type="entry name" value="GatB_Yqey_C_2"/>
</dbReference>
<dbReference type="InterPro" id="IPR019004">
    <property type="entry name" value="YqeY/Aim41"/>
</dbReference>
<dbReference type="Pfam" id="PF09424">
    <property type="entry name" value="YqeY"/>
    <property type="match status" value="1"/>
</dbReference>
<dbReference type="InterPro" id="IPR003789">
    <property type="entry name" value="Asn/Gln_tRNA_amidoTrase-B-like"/>
</dbReference>
<dbReference type="Gene3D" id="1.10.10.410">
    <property type="match status" value="1"/>
</dbReference>
<dbReference type="Gene3D" id="1.10.1510.10">
    <property type="entry name" value="Uncharacterised protein YqeY/AIM41 PF09424, N-terminal domain"/>
    <property type="match status" value="1"/>
</dbReference>
<gene>
    <name evidence="1" type="ordered locus">Thicy_1359</name>
</gene>
<dbReference type="STRING" id="717773.Thicy_1359"/>
<dbReference type="PANTHER" id="PTHR28055">
    <property type="entry name" value="ALTERED INHERITANCE OF MITOCHONDRIA PROTEIN 41, MITOCHONDRIAL"/>
    <property type="match status" value="1"/>
</dbReference>
<dbReference type="SUPFAM" id="SSF89095">
    <property type="entry name" value="GatB/YqeY motif"/>
    <property type="match status" value="1"/>
</dbReference>
<sequence length="147" mass="16390">MDYKSKLTDEMKRCMKAGEKSRLLVVRTLLAAIKQQEVDQQTTLNDEHILAVLDKALKQRKESIAQFEAAGRHDLVANEASEMAVIQDFMPQQLSEAEIASRIDQAFNEVSPSGMQDMGKVMALLKPQMQGRADMAKVSQLIKAKLG</sequence>
<dbReference type="KEGG" id="tcy:Thicy_1359"/>
<dbReference type="InterPro" id="IPR042184">
    <property type="entry name" value="YqeY/Aim41_N"/>
</dbReference>
<evidence type="ECO:0000313" key="2">
    <source>
        <dbReference type="Proteomes" id="UP000009232"/>
    </source>
</evidence>
<organism evidence="1 2">
    <name type="scientific">Thiomicrospira cyclica (strain DSM 14477 / JCM 11371 / ALM1)</name>
    <name type="common">Thioalkalimicrobium cyclicum</name>
    <dbReference type="NCBI Taxonomy" id="717773"/>
    <lineage>
        <taxon>Bacteria</taxon>
        <taxon>Pseudomonadati</taxon>
        <taxon>Pseudomonadota</taxon>
        <taxon>Gammaproteobacteria</taxon>
        <taxon>Thiotrichales</taxon>
        <taxon>Piscirickettsiaceae</taxon>
        <taxon>Thiomicrospira</taxon>
    </lineage>
</organism>
<dbReference type="PANTHER" id="PTHR28055:SF1">
    <property type="entry name" value="ALTERED INHERITANCE OF MITOCHONDRIA PROTEIN 41, MITOCHONDRIAL"/>
    <property type="match status" value="1"/>
</dbReference>
<reference evidence="1 2" key="1">
    <citation type="submission" date="2011-05" db="EMBL/GenBank/DDBJ databases">
        <title>Complete sequence of Thioalkalimicrobium cyclicum ALM1.</title>
        <authorList>
            <consortium name="US DOE Joint Genome Institute"/>
            <person name="Lucas S."/>
            <person name="Han J."/>
            <person name="Lapidus A."/>
            <person name="Cheng J.-F."/>
            <person name="Goodwin L."/>
            <person name="Pitluck S."/>
            <person name="Peters L."/>
            <person name="Mikhailova N."/>
            <person name="Davenport K."/>
            <person name="Han C."/>
            <person name="Tapia R."/>
            <person name="Land M."/>
            <person name="Hauser L."/>
            <person name="Kyrpides N."/>
            <person name="Ivanova N."/>
            <person name="Pagani I."/>
            <person name="Kappler U."/>
            <person name="Woyke T."/>
        </authorList>
    </citation>
    <scope>NUCLEOTIDE SEQUENCE [LARGE SCALE GENOMIC DNA]</scope>
    <source>
        <strain evidence="2">DSM 14477 / JCM 11371 / ALM1</strain>
    </source>
</reference>
<evidence type="ECO:0000313" key="1">
    <source>
        <dbReference type="EMBL" id="AEG32123.1"/>
    </source>
</evidence>
<proteinExistence type="predicted"/>
<dbReference type="AlphaFoldDB" id="F6D9S4"/>
<dbReference type="eggNOG" id="COG1610">
    <property type="taxonomic scope" value="Bacteria"/>
</dbReference>
<keyword evidence="2" id="KW-1185">Reference proteome</keyword>
<name>F6D9S4_THICA</name>
<accession>F6D9S4</accession>
<dbReference type="RefSeq" id="WP_013835899.1">
    <property type="nucleotide sequence ID" value="NC_015581.1"/>
</dbReference>
<evidence type="ECO:0008006" key="3">
    <source>
        <dbReference type="Google" id="ProtNLM"/>
    </source>
</evidence>
<dbReference type="OrthoDB" id="9788127at2"/>
<dbReference type="Proteomes" id="UP000009232">
    <property type="component" value="Chromosome"/>
</dbReference>
<protein>
    <recommendedName>
        <fullName evidence="3">GatB/YqeY domain-containing protein</fullName>
    </recommendedName>
</protein>